<proteinExistence type="predicted"/>
<dbReference type="AlphaFoldDB" id="A0A1S3HCJ6"/>
<accession>A0A1S3HCJ6</accession>
<dbReference type="KEGG" id="lak:106153475"/>
<gene>
    <name evidence="3" type="primary">LOC106153475</name>
</gene>
<protein>
    <submittedName>
        <fullName evidence="3">Uncharacterized protein LOC106153475</fullName>
    </submittedName>
</protein>
<evidence type="ECO:0000313" key="2">
    <source>
        <dbReference type="Proteomes" id="UP000085678"/>
    </source>
</evidence>
<keyword evidence="1" id="KW-0732">Signal</keyword>
<name>A0A1S3HCJ6_LINAN</name>
<feature type="chain" id="PRO_5010363337" evidence="1">
    <location>
        <begin position="18"/>
        <end position="155"/>
    </location>
</feature>
<keyword evidence="2" id="KW-1185">Reference proteome</keyword>
<dbReference type="RefSeq" id="XP_013382869.1">
    <property type="nucleotide sequence ID" value="XM_013527415.1"/>
</dbReference>
<evidence type="ECO:0000256" key="1">
    <source>
        <dbReference type="SAM" id="SignalP"/>
    </source>
</evidence>
<evidence type="ECO:0000313" key="3">
    <source>
        <dbReference type="RefSeq" id="XP_013382869.1"/>
    </source>
</evidence>
<feature type="signal peptide" evidence="1">
    <location>
        <begin position="1"/>
        <end position="17"/>
    </location>
</feature>
<reference evidence="3" key="1">
    <citation type="submission" date="2025-08" db="UniProtKB">
        <authorList>
            <consortium name="RefSeq"/>
        </authorList>
    </citation>
    <scope>IDENTIFICATION</scope>
    <source>
        <tissue evidence="3">Gonads</tissue>
    </source>
</reference>
<dbReference type="InParanoid" id="A0A1S3HCJ6"/>
<dbReference type="GeneID" id="106153475"/>
<dbReference type="Proteomes" id="UP000085678">
    <property type="component" value="Unplaced"/>
</dbReference>
<organism evidence="2 3">
    <name type="scientific">Lingula anatina</name>
    <name type="common">Brachiopod</name>
    <name type="synonym">Lingula unguis</name>
    <dbReference type="NCBI Taxonomy" id="7574"/>
    <lineage>
        <taxon>Eukaryota</taxon>
        <taxon>Metazoa</taxon>
        <taxon>Spiralia</taxon>
        <taxon>Lophotrochozoa</taxon>
        <taxon>Brachiopoda</taxon>
        <taxon>Linguliformea</taxon>
        <taxon>Lingulata</taxon>
        <taxon>Lingulida</taxon>
        <taxon>Linguloidea</taxon>
        <taxon>Lingulidae</taxon>
        <taxon>Lingula</taxon>
    </lineage>
</organism>
<sequence>MMLRVLIGVCLVALAVCLVPDVYRRKPALTCYSCNYKNTAYGNGKYSTTFRACEDPARFGYLLAKVECHTACFARHDKNGFIYRGCFGGNHGVDASLDGCGNQAGANWCFCRSRLCNDEIPHPTCPLAGIGRRHKRCMTKPPVCSGVLCLLALAK</sequence>